<comment type="caution">
    <text evidence="1">The sequence shown here is derived from an EMBL/GenBank/DDBJ whole genome shotgun (WGS) entry which is preliminary data.</text>
</comment>
<reference evidence="1" key="1">
    <citation type="journal article" date="2015" name="Nature">
        <title>Complex archaea that bridge the gap between prokaryotes and eukaryotes.</title>
        <authorList>
            <person name="Spang A."/>
            <person name="Saw J.H."/>
            <person name="Jorgensen S.L."/>
            <person name="Zaremba-Niedzwiedzka K."/>
            <person name="Martijn J."/>
            <person name="Lind A.E."/>
            <person name="van Eijk R."/>
            <person name="Schleper C."/>
            <person name="Guy L."/>
            <person name="Ettema T.J."/>
        </authorList>
    </citation>
    <scope>NUCLEOTIDE SEQUENCE</scope>
</reference>
<dbReference type="AlphaFoldDB" id="A0A0F9HNQ2"/>
<organism evidence="1">
    <name type="scientific">marine sediment metagenome</name>
    <dbReference type="NCBI Taxonomy" id="412755"/>
    <lineage>
        <taxon>unclassified sequences</taxon>
        <taxon>metagenomes</taxon>
        <taxon>ecological metagenomes</taxon>
    </lineage>
</organism>
<sequence length="111" mass="12591">MEWVMASLTAALVLTTVALAVFTAFYWQATLKQNTLLQTQSDLQQKHNTLLKTQINANILMARQQLCVERIKVQKTGMSPNTVVKELTTLIEEVENYHTSVQSPWKNNKNG</sequence>
<accession>A0A0F9HNQ2</accession>
<name>A0A0F9HNQ2_9ZZZZ</name>
<gene>
    <name evidence="1" type="ORF">LCGC14_1976190</name>
</gene>
<evidence type="ECO:0000313" key="1">
    <source>
        <dbReference type="EMBL" id="KKL83295.1"/>
    </source>
</evidence>
<proteinExistence type="predicted"/>
<protein>
    <submittedName>
        <fullName evidence="1">Uncharacterized protein</fullName>
    </submittedName>
</protein>
<dbReference type="EMBL" id="LAZR01022022">
    <property type="protein sequence ID" value="KKL83295.1"/>
    <property type="molecule type" value="Genomic_DNA"/>
</dbReference>